<reference evidence="1" key="1">
    <citation type="submission" date="2020-05" db="EMBL/GenBank/DDBJ databases">
        <authorList>
            <person name="Chiriac C."/>
            <person name="Salcher M."/>
            <person name="Ghai R."/>
            <person name="Kavagutti S V."/>
        </authorList>
    </citation>
    <scope>NUCLEOTIDE SEQUENCE</scope>
</reference>
<protein>
    <submittedName>
        <fullName evidence="1">Uncharacterized protein</fullName>
    </submittedName>
</protein>
<name>A0A6J7WRP5_9CAUD</name>
<proteinExistence type="predicted"/>
<dbReference type="EMBL" id="LR798256">
    <property type="protein sequence ID" value="CAB5218023.1"/>
    <property type="molecule type" value="Genomic_DNA"/>
</dbReference>
<organism evidence="1">
    <name type="scientific">uncultured Caudovirales phage</name>
    <dbReference type="NCBI Taxonomy" id="2100421"/>
    <lineage>
        <taxon>Viruses</taxon>
        <taxon>Duplodnaviria</taxon>
        <taxon>Heunggongvirae</taxon>
        <taxon>Uroviricota</taxon>
        <taxon>Caudoviricetes</taxon>
        <taxon>Peduoviridae</taxon>
        <taxon>Maltschvirus</taxon>
        <taxon>Maltschvirus maltsch</taxon>
    </lineage>
</organism>
<accession>A0A6J7WRP5</accession>
<evidence type="ECO:0000313" key="1">
    <source>
        <dbReference type="EMBL" id="CAB5218023.1"/>
    </source>
</evidence>
<gene>
    <name evidence="1" type="ORF">UFOVP207_55</name>
</gene>
<sequence length="351" mass="40078">MANIFARSPFIVSINETGQVKTRIDVYIWNGTGSIPSTPSYTLSKLIPSSTKTLTTYDISPYIREYLSFTTRQDPTSITALNTSQWCNIYIDKWYYDSGGVDHYVSHVDALGFDGYTYYESGSNYDQGYILLSEKTYYYQSGIYSGQINLYMDYINSYLRDYVVYTKPDLSTSTTVYCTSSGLKCIPRVHSSYTSTGNIVKVYNSGGDLRSTHTFLPICEPKYTPVVIDFINKYGAWQREFFFKASKSKLDIESSDYNVMQSSITNYDIKQGQKKSFNTNARETISVNSGFVYEDFSDNIKQLIMSERILVDNKPAICKTKSLDVQKSINNHMINYSLEFELAYNTINSVI</sequence>